<dbReference type="EMBL" id="CP001812">
    <property type="protein sequence ID" value="ADL36269.1"/>
    <property type="molecule type" value="Genomic_DNA"/>
</dbReference>
<geneLocation type="plasmid" evidence="1 2">
    <name>pCY360</name>
</geneLocation>
<evidence type="ECO:0000313" key="1">
    <source>
        <dbReference type="EMBL" id="ADL36269.1"/>
    </source>
</evidence>
<keyword evidence="1" id="KW-0614">Plasmid</keyword>
<dbReference type="HOGENOM" id="CLU_198106_0_0_9"/>
<protein>
    <submittedName>
        <fullName evidence="1">Uncharacterized protein</fullName>
    </submittedName>
</protein>
<proteinExistence type="predicted"/>
<organism evidence="1 2">
    <name type="scientific">Butyrivibrio proteoclasticus (strain ATCC 51982 / DSM 14932 / B316)</name>
    <name type="common">Clostridium proteoclasticum</name>
    <dbReference type="NCBI Taxonomy" id="515622"/>
    <lineage>
        <taxon>Bacteria</taxon>
        <taxon>Bacillati</taxon>
        <taxon>Bacillota</taxon>
        <taxon>Clostridia</taxon>
        <taxon>Lachnospirales</taxon>
        <taxon>Lachnospiraceae</taxon>
        <taxon>Butyrivibrio</taxon>
    </lineage>
</organism>
<reference evidence="1 2" key="1">
    <citation type="journal article" date="2010" name="PLoS ONE">
        <title>The glycobiome of the rumen bacterium Butyrivibrio proteoclasticus B316(T) highlights adaptation to a polysaccharide-rich environment.</title>
        <authorList>
            <person name="Kelly W.J."/>
            <person name="Leahy S.C."/>
            <person name="Altermann E."/>
            <person name="Yeoman C.J."/>
            <person name="Dunne J.C."/>
            <person name="Kong Z."/>
            <person name="Pacheco D.M."/>
            <person name="Li D."/>
            <person name="Noel S.J."/>
            <person name="Moon C.D."/>
            <person name="Cookson A.L."/>
            <person name="Attwood G.T."/>
        </authorList>
    </citation>
    <scope>NUCLEOTIDE SEQUENCE [LARGE SCALE GENOMIC DNA]</scope>
    <source>
        <strain evidence="2">ATCC 51982 / DSM 14932 / B316</strain>
        <plasmid evidence="2">Plasmid pCY360</plasmid>
    </source>
</reference>
<evidence type="ECO:0000313" key="2">
    <source>
        <dbReference type="Proteomes" id="UP000001299"/>
    </source>
</evidence>
<dbReference type="RefSeq" id="WP_013282918.1">
    <property type="nucleotide sequence ID" value="NC_014389.1"/>
</dbReference>
<accession>E0S4D7</accession>
<name>E0S4D7_BUTPB</name>
<keyword evidence="2" id="KW-1185">Reference proteome</keyword>
<sequence>MDRTEMKFGDIKVKIISPDNVGNSITERDKEMDKRARAAVKSALEKAEVCQKPIAKYDLEKRQAYIEYPNGDREYVR</sequence>
<dbReference type="Proteomes" id="UP000001299">
    <property type="component" value="Plasmid pCY360"/>
</dbReference>
<gene>
    <name evidence="1" type="ordered locus">bpr_II332</name>
</gene>
<dbReference type="KEGG" id="bpb:bpr_II332"/>
<dbReference type="AlphaFoldDB" id="E0S4D7"/>